<dbReference type="OrthoDB" id="3060779at2759"/>
<dbReference type="PROSITE" id="PS50297">
    <property type="entry name" value="ANK_REP_REGION"/>
    <property type="match status" value="1"/>
</dbReference>
<keyword evidence="2 3" id="KW-0040">ANK repeat</keyword>
<dbReference type="Pfam" id="PF00023">
    <property type="entry name" value="Ank"/>
    <property type="match status" value="1"/>
</dbReference>
<dbReference type="SMART" id="SM00248">
    <property type="entry name" value="ANK"/>
    <property type="match status" value="7"/>
</dbReference>
<dbReference type="Proteomes" id="UP000620124">
    <property type="component" value="Unassembled WGS sequence"/>
</dbReference>
<accession>A0A8H6XVV9</accession>
<dbReference type="PANTHER" id="PTHR24126">
    <property type="entry name" value="ANKYRIN REPEAT, PH AND SEC7 DOMAIN CONTAINING PROTEIN SECG-RELATED"/>
    <property type="match status" value="1"/>
</dbReference>
<evidence type="ECO:0000313" key="6">
    <source>
        <dbReference type="Proteomes" id="UP000620124"/>
    </source>
</evidence>
<dbReference type="EMBL" id="JACAZI010000012">
    <property type="protein sequence ID" value="KAF7347317.1"/>
    <property type="molecule type" value="Genomic_DNA"/>
</dbReference>
<dbReference type="InterPro" id="IPR036770">
    <property type="entry name" value="Ankyrin_rpt-contain_sf"/>
</dbReference>
<evidence type="ECO:0000256" key="3">
    <source>
        <dbReference type="PROSITE-ProRule" id="PRU00023"/>
    </source>
</evidence>
<dbReference type="PANTHER" id="PTHR24126:SF14">
    <property type="entry name" value="ANK_REP_REGION DOMAIN-CONTAINING PROTEIN"/>
    <property type="match status" value="1"/>
</dbReference>
<organism evidence="5 6">
    <name type="scientific">Mycena venus</name>
    <dbReference type="NCBI Taxonomy" id="2733690"/>
    <lineage>
        <taxon>Eukaryota</taxon>
        <taxon>Fungi</taxon>
        <taxon>Dikarya</taxon>
        <taxon>Basidiomycota</taxon>
        <taxon>Agaricomycotina</taxon>
        <taxon>Agaricomycetes</taxon>
        <taxon>Agaricomycetidae</taxon>
        <taxon>Agaricales</taxon>
        <taxon>Marasmiineae</taxon>
        <taxon>Mycenaceae</taxon>
        <taxon>Mycena</taxon>
    </lineage>
</organism>
<name>A0A8H6XVV9_9AGAR</name>
<evidence type="ECO:0000256" key="4">
    <source>
        <dbReference type="SAM" id="MobiDB-lite"/>
    </source>
</evidence>
<dbReference type="Gene3D" id="1.25.40.20">
    <property type="entry name" value="Ankyrin repeat-containing domain"/>
    <property type="match status" value="2"/>
</dbReference>
<dbReference type="InterPro" id="IPR002110">
    <property type="entry name" value="Ankyrin_rpt"/>
</dbReference>
<feature type="region of interest" description="Disordered" evidence="4">
    <location>
        <begin position="423"/>
        <end position="445"/>
    </location>
</feature>
<sequence length="445" mass="49079">MAVLCDLPPELILHTVSFLTREIILDPDRLPGYRNSELELVPDLPSVNALSQTNTAIHHALDQTLYDLCASVPILGKLSLLFGVEHQLENAVDRLVAAGVSLDTEFWFIGRRCRSLHIAAAMGHRSMVLKLLELYGDRLGTRLYNLTPRSVRFPPVTALDYAAQRGHMDIVRLLAPIPMLSSSVSSDSSPCSSDVSNGVQAADTLETHKQYLGTALLASARAGNNEISEYLVSEGADVNFRAARGTPLHWAAGTSNLALVKFLLASGANPNLLNQYGITALFNAAENNSSVEIVQALVTAGADIHVKGLDMGNVLDHCEYPEPLRFFLERGVDPNNENDKGRTPLSYVCTKRNPKALTELLLQFGAGPVERHIESLRGSTVVDIAMNNDLPEVVKILEPHIENPTLLEKIAKWRPWRERKKTLKKERDNRPDPRWLAHIGYGDSR</sequence>
<keyword evidence="6" id="KW-1185">Reference proteome</keyword>
<gene>
    <name evidence="5" type="ORF">MVEN_01487100</name>
</gene>
<feature type="repeat" description="ANK" evidence="3">
    <location>
        <begin position="211"/>
        <end position="243"/>
    </location>
</feature>
<feature type="repeat" description="ANK" evidence="3">
    <location>
        <begin position="243"/>
        <end position="275"/>
    </location>
</feature>
<comment type="caution">
    <text evidence="5">The sequence shown here is derived from an EMBL/GenBank/DDBJ whole genome shotgun (WGS) entry which is preliminary data.</text>
</comment>
<proteinExistence type="predicted"/>
<feature type="compositionally biased region" description="Basic and acidic residues" evidence="4">
    <location>
        <begin position="425"/>
        <end position="435"/>
    </location>
</feature>
<dbReference type="AlphaFoldDB" id="A0A8H6XVV9"/>
<dbReference type="SUPFAM" id="SSF48403">
    <property type="entry name" value="Ankyrin repeat"/>
    <property type="match status" value="1"/>
</dbReference>
<evidence type="ECO:0000256" key="2">
    <source>
        <dbReference type="ARBA" id="ARBA00023043"/>
    </source>
</evidence>
<protein>
    <submittedName>
        <fullName evidence="5">Ankyrin repeat domain-containing protein</fullName>
    </submittedName>
</protein>
<reference evidence="5" key="1">
    <citation type="submission" date="2020-05" db="EMBL/GenBank/DDBJ databases">
        <title>Mycena genomes resolve the evolution of fungal bioluminescence.</title>
        <authorList>
            <person name="Tsai I.J."/>
        </authorList>
    </citation>
    <scope>NUCLEOTIDE SEQUENCE</scope>
    <source>
        <strain evidence="5">CCC161011</strain>
    </source>
</reference>
<keyword evidence="1" id="KW-0677">Repeat</keyword>
<evidence type="ECO:0000256" key="1">
    <source>
        <dbReference type="ARBA" id="ARBA00022737"/>
    </source>
</evidence>
<evidence type="ECO:0000313" key="5">
    <source>
        <dbReference type="EMBL" id="KAF7347317.1"/>
    </source>
</evidence>
<feature type="repeat" description="ANK" evidence="3">
    <location>
        <begin position="276"/>
        <end position="309"/>
    </location>
</feature>
<dbReference type="PROSITE" id="PS50088">
    <property type="entry name" value="ANK_REPEAT"/>
    <property type="match status" value="3"/>
</dbReference>
<dbReference type="Pfam" id="PF12796">
    <property type="entry name" value="Ank_2"/>
    <property type="match status" value="1"/>
</dbReference>